<dbReference type="CDD" id="cd00063">
    <property type="entry name" value="FN3"/>
    <property type="match status" value="1"/>
</dbReference>
<dbReference type="InterPro" id="IPR039331">
    <property type="entry name" value="PAPs-like"/>
</dbReference>
<protein>
    <submittedName>
        <fullName evidence="5">Kelch domain protein</fullName>
    </submittedName>
</protein>
<feature type="chain" id="PRO_5012226910" evidence="2">
    <location>
        <begin position="16"/>
        <end position="745"/>
    </location>
</feature>
<dbReference type="Gene3D" id="3.60.21.10">
    <property type="match status" value="1"/>
</dbReference>
<evidence type="ECO:0000313" key="6">
    <source>
        <dbReference type="Proteomes" id="UP000034883"/>
    </source>
</evidence>
<sequence length="745" mass="79351">MLAIAITLLASTAHAQRTPYLQSPTETSIIVRWRSASAQPSSVCWGTSPSALTNRAGSGSATDHTVRITGLTPDTQYYYATAQSTCPPASAADARDTFRTAPRRGSTRPFRMWVVGDSGTGGSDQRAVRDAMLGATTGRRPDLFLHMGDMAYSSGTTSEFDSRFFAMYSDILRQTPCWPTMGNHEGSSSDSATQSGPYYDAYTLPTDGSAGGLPSGTEAYYAFDWGNVHFVVLDSHESPRGTTGAMLRWLDEDLAATDATWVIAYFHHPPYTDGTHDSDTERQHIDMRQNALPILEAHGVDLVLGGHSHIYERSYLVRGAFDTPTTAGGHLVDTGDGQLDGDGPYRSGTEGTLYVVAGHGGASVGGDASHPVMFFSETEHGSCIIDVDGEQLTLRNVRSDGAETDHVTLMKRDGLFLARPSGGERYLAGSVVPIAWASVGEVGPLTIEISLDGGASWSTLVERTENDGMHDWATPRRESDHVRVRIRESDDATNVDESEDFVLAASARDTVIAFGDVWQYSDDDTAHGDGWRTGAGGTWPEGRGELGYGDGDEATELHDATPNFPTVYFRRRIELASEVDFARVRAVYDDGVAIFVNGTQVASALVDDLAHEAWSTSGAGEEATLDATLDLAAGNPFVVGENWIAAVVKQSNGTSSDLSFDLELELGLRVEIDPEMDGGIVSGEDAGAIDGAIDRVDGSNRVDGATTVEPASSGCGCRAAGRGEGPGAIALGVLALLALVVRRRR</sequence>
<dbReference type="InterPro" id="IPR029052">
    <property type="entry name" value="Metallo-depent_PP-like"/>
</dbReference>
<dbReference type="AlphaFoldDB" id="A0A0F6YH76"/>
<dbReference type="Gene3D" id="2.60.120.260">
    <property type="entry name" value="Galactose-binding domain-like"/>
    <property type="match status" value="1"/>
</dbReference>
<evidence type="ECO:0000313" key="5">
    <source>
        <dbReference type="EMBL" id="AKF04716.1"/>
    </source>
</evidence>
<dbReference type="GO" id="GO:0046872">
    <property type="term" value="F:metal ion binding"/>
    <property type="evidence" value="ECO:0007669"/>
    <property type="project" value="InterPro"/>
</dbReference>
<keyword evidence="6" id="KW-1185">Reference proteome</keyword>
<dbReference type="Proteomes" id="UP000034883">
    <property type="component" value="Chromosome"/>
</dbReference>
<dbReference type="InterPro" id="IPR004843">
    <property type="entry name" value="Calcineurin-like_PHP"/>
</dbReference>
<dbReference type="GO" id="GO:0003993">
    <property type="term" value="F:acid phosphatase activity"/>
    <property type="evidence" value="ECO:0007669"/>
    <property type="project" value="InterPro"/>
</dbReference>
<dbReference type="Gene3D" id="2.60.40.380">
    <property type="entry name" value="Purple acid phosphatase-like, N-terminal"/>
    <property type="match status" value="1"/>
</dbReference>
<dbReference type="EMBL" id="CP011125">
    <property type="protein sequence ID" value="AKF04716.1"/>
    <property type="molecule type" value="Genomic_DNA"/>
</dbReference>
<evidence type="ECO:0000259" key="3">
    <source>
        <dbReference type="Pfam" id="PF00149"/>
    </source>
</evidence>
<evidence type="ECO:0000256" key="1">
    <source>
        <dbReference type="ARBA" id="ARBA00022729"/>
    </source>
</evidence>
<dbReference type="NCBIfam" id="TIGR03901">
    <property type="entry name" value="MYXO-CTERM"/>
    <property type="match status" value="1"/>
</dbReference>
<evidence type="ECO:0000256" key="2">
    <source>
        <dbReference type="SAM" id="SignalP"/>
    </source>
</evidence>
<keyword evidence="1 2" id="KW-0732">Signal</keyword>
<name>A0A0F6YH76_9BACT</name>
<feature type="domain" description="Purple acid phosphatase N-terminal" evidence="4">
    <location>
        <begin position="21"/>
        <end position="85"/>
    </location>
</feature>
<dbReference type="STRING" id="927083.DB32_001865"/>
<gene>
    <name evidence="5" type="ORF">DB32_001865</name>
</gene>
<dbReference type="PANTHER" id="PTHR22953:SF153">
    <property type="entry name" value="PURPLE ACID PHOSPHATASE"/>
    <property type="match status" value="1"/>
</dbReference>
<dbReference type="Pfam" id="PF16656">
    <property type="entry name" value="Pur_ac_phosph_N"/>
    <property type="match status" value="1"/>
</dbReference>
<dbReference type="SUPFAM" id="SSF56300">
    <property type="entry name" value="Metallo-dependent phosphatases"/>
    <property type="match status" value="1"/>
</dbReference>
<dbReference type="Pfam" id="PF00149">
    <property type="entry name" value="Metallophos"/>
    <property type="match status" value="1"/>
</dbReference>
<dbReference type="PANTHER" id="PTHR22953">
    <property type="entry name" value="ACID PHOSPHATASE RELATED"/>
    <property type="match status" value="1"/>
</dbReference>
<dbReference type="InterPro" id="IPR003961">
    <property type="entry name" value="FN3_dom"/>
</dbReference>
<feature type="signal peptide" evidence="2">
    <location>
        <begin position="1"/>
        <end position="15"/>
    </location>
</feature>
<dbReference type="InterPro" id="IPR015914">
    <property type="entry name" value="PAPs_N"/>
</dbReference>
<organism evidence="5 6">
    <name type="scientific">Sandaracinus amylolyticus</name>
    <dbReference type="NCBI Taxonomy" id="927083"/>
    <lineage>
        <taxon>Bacteria</taxon>
        <taxon>Pseudomonadati</taxon>
        <taxon>Myxococcota</taxon>
        <taxon>Polyangia</taxon>
        <taxon>Polyangiales</taxon>
        <taxon>Sandaracinaceae</taxon>
        <taxon>Sandaracinus</taxon>
    </lineage>
</organism>
<proteinExistence type="predicted"/>
<dbReference type="KEGG" id="samy:DB32_001865"/>
<feature type="domain" description="Calcineurin-like phosphoesterase" evidence="3">
    <location>
        <begin position="111"/>
        <end position="311"/>
    </location>
</feature>
<accession>A0A0F6YH76</accession>
<dbReference type="SUPFAM" id="SSF49363">
    <property type="entry name" value="Purple acid phosphatase, N-terminal domain"/>
    <property type="match status" value="1"/>
</dbReference>
<evidence type="ECO:0000259" key="4">
    <source>
        <dbReference type="Pfam" id="PF16656"/>
    </source>
</evidence>
<dbReference type="InterPro" id="IPR008963">
    <property type="entry name" value="Purple_acid_Pase-like_N"/>
</dbReference>
<reference evidence="5 6" key="1">
    <citation type="submission" date="2015-03" db="EMBL/GenBank/DDBJ databases">
        <title>Genome assembly of Sandaracinus amylolyticus DSM 53668.</title>
        <authorList>
            <person name="Sharma G."/>
            <person name="Subramanian S."/>
        </authorList>
    </citation>
    <scope>NUCLEOTIDE SEQUENCE [LARGE SCALE GENOMIC DNA]</scope>
    <source>
        <strain evidence="5 6">DSM 53668</strain>
    </source>
</reference>
<dbReference type="InterPro" id="IPR024038">
    <property type="entry name" value="MYXO-CTERM"/>
</dbReference>